<reference evidence="2" key="1">
    <citation type="journal article" date="2014" name="Front. Microbiol.">
        <title>High frequency of phylogenetically diverse reductive dehalogenase-homologous genes in deep subseafloor sedimentary metagenomes.</title>
        <authorList>
            <person name="Kawai M."/>
            <person name="Futagami T."/>
            <person name="Toyoda A."/>
            <person name="Takaki Y."/>
            <person name="Nishi S."/>
            <person name="Hori S."/>
            <person name="Arai W."/>
            <person name="Tsubouchi T."/>
            <person name="Morono Y."/>
            <person name="Uchiyama I."/>
            <person name="Ito T."/>
            <person name="Fujiyama A."/>
            <person name="Inagaki F."/>
            <person name="Takami H."/>
        </authorList>
    </citation>
    <scope>NUCLEOTIDE SEQUENCE</scope>
    <source>
        <strain evidence="2">Expedition CK06-06</strain>
    </source>
</reference>
<sequence length="135" mass="15204">MREIDYMKKKHKIILGILVVVIVGAYFGITGFKSYIETIESKLDYLTDLDISNVDISKIANGTYAGSYEVFPIIAEVEVTVKNHQITGIELVKHKSGRGAPAEIIPSKVVETHRKSFIYSVLRENFACKREGFHL</sequence>
<protein>
    <recommendedName>
        <fullName evidence="3">FMN-binding domain-containing protein</fullName>
    </recommendedName>
</protein>
<evidence type="ECO:0000256" key="1">
    <source>
        <dbReference type="SAM" id="Phobius"/>
    </source>
</evidence>
<dbReference type="AlphaFoldDB" id="X1R1D0"/>
<accession>X1R1D0</accession>
<keyword evidence="1" id="KW-0472">Membrane</keyword>
<name>X1R1D0_9ZZZZ</name>
<proteinExistence type="predicted"/>
<feature type="transmembrane region" description="Helical" evidence="1">
    <location>
        <begin position="12"/>
        <end position="32"/>
    </location>
</feature>
<keyword evidence="1" id="KW-0812">Transmembrane</keyword>
<gene>
    <name evidence="2" type="ORF">S06H3_57031</name>
</gene>
<dbReference type="EMBL" id="BARV01036752">
    <property type="protein sequence ID" value="GAI56910.1"/>
    <property type="molecule type" value="Genomic_DNA"/>
</dbReference>
<keyword evidence="1" id="KW-1133">Transmembrane helix</keyword>
<evidence type="ECO:0000313" key="2">
    <source>
        <dbReference type="EMBL" id="GAI56910.1"/>
    </source>
</evidence>
<organism evidence="2">
    <name type="scientific">marine sediment metagenome</name>
    <dbReference type="NCBI Taxonomy" id="412755"/>
    <lineage>
        <taxon>unclassified sequences</taxon>
        <taxon>metagenomes</taxon>
        <taxon>ecological metagenomes</taxon>
    </lineage>
</organism>
<evidence type="ECO:0008006" key="3">
    <source>
        <dbReference type="Google" id="ProtNLM"/>
    </source>
</evidence>
<comment type="caution">
    <text evidence="2">The sequence shown here is derived from an EMBL/GenBank/DDBJ whole genome shotgun (WGS) entry which is preliminary data.</text>
</comment>